<dbReference type="PaxDb" id="3880-AES94081"/>
<dbReference type="EnsemblPlants" id="AES94081">
    <property type="protein sequence ID" value="AES94081"/>
    <property type="gene ID" value="MTR_5g010600"/>
</dbReference>
<reference evidence="1 3" key="2">
    <citation type="journal article" date="2014" name="BMC Genomics">
        <title>An improved genome release (version Mt4.0) for the model legume Medicago truncatula.</title>
        <authorList>
            <person name="Tang H."/>
            <person name="Krishnakumar V."/>
            <person name="Bidwell S."/>
            <person name="Rosen B."/>
            <person name="Chan A."/>
            <person name="Zhou S."/>
            <person name="Gentzbittel L."/>
            <person name="Childs K.L."/>
            <person name="Yandell M."/>
            <person name="Gundlach H."/>
            <person name="Mayer K.F."/>
            <person name="Schwartz D.C."/>
            <person name="Town C.D."/>
        </authorList>
    </citation>
    <scope>GENOME REANNOTATION</scope>
    <source>
        <strain evidence="2 3">cv. Jemalong A17</strain>
    </source>
</reference>
<sequence>MEVHWQSIPDYIVWFYVVSHRKLIAQVEGEPPRQENVKVMIDEEHESETLDTFQLV</sequence>
<dbReference type="AlphaFoldDB" id="G7KDE6"/>
<reference evidence="1 3" key="1">
    <citation type="journal article" date="2011" name="Nature">
        <title>The Medicago genome provides insight into the evolution of rhizobial symbioses.</title>
        <authorList>
            <person name="Young N.D."/>
            <person name="Debelle F."/>
            <person name="Oldroyd G.E."/>
            <person name="Geurts R."/>
            <person name="Cannon S.B."/>
            <person name="Udvardi M.K."/>
            <person name="Benedito V.A."/>
            <person name="Mayer K.F."/>
            <person name="Gouzy J."/>
            <person name="Schoof H."/>
            <person name="Van de Peer Y."/>
            <person name="Proost S."/>
            <person name="Cook D.R."/>
            <person name="Meyers B.C."/>
            <person name="Spannagl M."/>
            <person name="Cheung F."/>
            <person name="De Mita S."/>
            <person name="Krishnakumar V."/>
            <person name="Gundlach H."/>
            <person name="Zhou S."/>
            <person name="Mudge J."/>
            <person name="Bharti A.K."/>
            <person name="Murray J.D."/>
            <person name="Naoumkina M.A."/>
            <person name="Rosen B."/>
            <person name="Silverstein K.A."/>
            <person name="Tang H."/>
            <person name="Rombauts S."/>
            <person name="Zhao P.X."/>
            <person name="Zhou P."/>
            <person name="Barbe V."/>
            <person name="Bardou P."/>
            <person name="Bechner M."/>
            <person name="Bellec A."/>
            <person name="Berger A."/>
            <person name="Berges H."/>
            <person name="Bidwell S."/>
            <person name="Bisseling T."/>
            <person name="Choisne N."/>
            <person name="Couloux A."/>
            <person name="Denny R."/>
            <person name="Deshpande S."/>
            <person name="Dai X."/>
            <person name="Doyle J.J."/>
            <person name="Dudez A.M."/>
            <person name="Farmer A.D."/>
            <person name="Fouteau S."/>
            <person name="Franken C."/>
            <person name="Gibelin C."/>
            <person name="Gish J."/>
            <person name="Goldstein S."/>
            <person name="Gonzalez A.J."/>
            <person name="Green P.J."/>
            <person name="Hallab A."/>
            <person name="Hartog M."/>
            <person name="Hua A."/>
            <person name="Humphray S.J."/>
            <person name="Jeong D.H."/>
            <person name="Jing Y."/>
            <person name="Jocker A."/>
            <person name="Kenton S.M."/>
            <person name="Kim D.J."/>
            <person name="Klee K."/>
            <person name="Lai H."/>
            <person name="Lang C."/>
            <person name="Lin S."/>
            <person name="Macmil S.L."/>
            <person name="Magdelenat G."/>
            <person name="Matthews L."/>
            <person name="McCorrison J."/>
            <person name="Monaghan E.L."/>
            <person name="Mun J.H."/>
            <person name="Najar F.Z."/>
            <person name="Nicholson C."/>
            <person name="Noirot C."/>
            <person name="O'Bleness M."/>
            <person name="Paule C.R."/>
            <person name="Poulain J."/>
            <person name="Prion F."/>
            <person name="Qin B."/>
            <person name="Qu C."/>
            <person name="Retzel E.F."/>
            <person name="Riddle C."/>
            <person name="Sallet E."/>
            <person name="Samain S."/>
            <person name="Samson N."/>
            <person name="Sanders I."/>
            <person name="Saurat O."/>
            <person name="Scarpelli C."/>
            <person name="Schiex T."/>
            <person name="Segurens B."/>
            <person name="Severin A.J."/>
            <person name="Sherrier D.J."/>
            <person name="Shi R."/>
            <person name="Sims S."/>
            <person name="Singer S.R."/>
            <person name="Sinharoy S."/>
            <person name="Sterck L."/>
            <person name="Viollet A."/>
            <person name="Wang B.B."/>
            <person name="Wang K."/>
            <person name="Wang M."/>
            <person name="Wang X."/>
            <person name="Warfsmann J."/>
            <person name="Weissenbach J."/>
            <person name="White D.D."/>
            <person name="White J.D."/>
            <person name="Wiley G.B."/>
            <person name="Wincker P."/>
            <person name="Xing Y."/>
            <person name="Yang L."/>
            <person name="Yao Z."/>
            <person name="Ying F."/>
            <person name="Zhai J."/>
            <person name="Zhou L."/>
            <person name="Zuber A."/>
            <person name="Denarie J."/>
            <person name="Dixon R.A."/>
            <person name="May G.D."/>
            <person name="Schwartz D.C."/>
            <person name="Rogers J."/>
            <person name="Quetier F."/>
            <person name="Town C.D."/>
            <person name="Roe B.A."/>
        </authorList>
    </citation>
    <scope>NUCLEOTIDE SEQUENCE [LARGE SCALE GENOMIC DNA]</scope>
    <source>
        <strain evidence="1">A17</strain>
        <strain evidence="2 3">cv. Jemalong A17</strain>
    </source>
</reference>
<gene>
    <name evidence="1" type="ordered locus">MTR_5g010600</name>
</gene>
<evidence type="ECO:0000313" key="2">
    <source>
        <dbReference type="EnsemblPlants" id="AES94081"/>
    </source>
</evidence>
<reference evidence="2" key="3">
    <citation type="submission" date="2015-04" db="UniProtKB">
        <authorList>
            <consortium name="EnsemblPlants"/>
        </authorList>
    </citation>
    <scope>IDENTIFICATION</scope>
    <source>
        <strain evidence="2">cv. Jemalong A17</strain>
    </source>
</reference>
<name>G7KDE6_MEDTR</name>
<dbReference type="EMBL" id="CM001221">
    <property type="protein sequence ID" value="AES94081.1"/>
    <property type="molecule type" value="Genomic_DNA"/>
</dbReference>
<accession>G7KDE6</accession>
<dbReference type="HOGENOM" id="CLU_3017289_0_0_1"/>
<proteinExistence type="predicted"/>
<protein>
    <submittedName>
        <fullName evidence="1 2">Uncharacterized protein</fullName>
    </submittedName>
</protein>
<keyword evidence="3" id="KW-1185">Reference proteome</keyword>
<evidence type="ECO:0000313" key="1">
    <source>
        <dbReference type="EMBL" id="AES94081.1"/>
    </source>
</evidence>
<dbReference type="Proteomes" id="UP000002051">
    <property type="component" value="Chromosome 5"/>
</dbReference>
<evidence type="ECO:0000313" key="3">
    <source>
        <dbReference type="Proteomes" id="UP000002051"/>
    </source>
</evidence>
<organism evidence="1 3">
    <name type="scientific">Medicago truncatula</name>
    <name type="common">Barrel medic</name>
    <name type="synonym">Medicago tribuloides</name>
    <dbReference type="NCBI Taxonomy" id="3880"/>
    <lineage>
        <taxon>Eukaryota</taxon>
        <taxon>Viridiplantae</taxon>
        <taxon>Streptophyta</taxon>
        <taxon>Embryophyta</taxon>
        <taxon>Tracheophyta</taxon>
        <taxon>Spermatophyta</taxon>
        <taxon>Magnoliopsida</taxon>
        <taxon>eudicotyledons</taxon>
        <taxon>Gunneridae</taxon>
        <taxon>Pentapetalae</taxon>
        <taxon>rosids</taxon>
        <taxon>fabids</taxon>
        <taxon>Fabales</taxon>
        <taxon>Fabaceae</taxon>
        <taxon>Papilionoideae</taxon>
        <taxon>50 kb inversion clade</taxon>
        <taxon>NPAAA clade</taxon>
        <taxon>Hologalegina</taxon>
        <taxon>IRL clade</taxon>
        <taxon>Trifolieae</taxon>
        <taxon>Medicago</taxon>
    </lineage>
</organism>